<dbReference type="InterPro" id="IPR045621">
    <property type="entry name" value="BPD_transp_1_N"/>
</dbReference>
<dbReference type="PROSITE" id="PS50928">
    <property type="entry name" value="ABC_TM1"/>
    <property type="match status" value="1"/>
</dbReference>
<dbReference type="PANTHER" id="PTHR43163:SF6">
    <property type="entry name" value="DIPEPTIDE TRANSPORT SYSTEM PERMEASE PROTEIN DPPB-RELATED"/>
    <property type="match status" value="1"/>
</dbReference>
<accession>A0ABU1L0R5</accession>
<gene>
    <name evidence="9" type="ORF">J2776_003495</name>
</gene>
<dbReference type="Proteomes" id="UP001185254">
    <property type="component" value="Unassembled WGS sequence"/>
</dbReference>
<evidence type="ECO:0000313" key="10">
    <source>
        <dbReference type="Proteomes" id="UP001185254"/>
    </source>
</evidence>
<dbReference type="EMBL" id="JAVDQN010000002">
    <property type="protein sequence ID" value="MDR6376795.1"/>
    <property type="molecule type" value="Genomic_DNA"/>
</dbReference>
<evidence type="ECO:0000256" key="4">
    <source>
        <dbReference type="ARBA" id="ARBA00022692"/>
    </source>
</evidence>
<keyword evidence="5 7" id="KW-1133">Transmembrane helix</keyword>
<evidence type="ECO:0000259" key="8">
    <source>
        <dbReference type="PROSITE" id="PS50928"/>
    </source>
</evidence>
<feature type="transmembrane region" description="Helical" evidence="7">
    <location>
        <begin position="267"/>
        <end position="289"/>
    </location>
</feature>
<dbReference type="Pfam" id="PF19300">
    <property type="entry name" value="BPD_transp_1_N"/>
    <property type="match status" value="1"/>
</dbReference>
<dbReference type="Gene3D" id="1.10.3720.10">
    <property type="entry name" value="MetI-like"/>
    <property type="match status" value="1"/>
</dbReference>
<feature type="transmembrane region" description="Helical" evidence="7">
    <location>
        <begin position="123"/>
        <end position="143"/>
    </location>
</feature>
<dbReference type="CDD" id="cd06261">
    <property type="entry name" value="TM_PBP2"/>
    <property type="match status" value="1"/>
</dbReference>
<evidence type="ECO:0000313" key="9">
    <source>
        <dbReference type="EMBL" id="MDR6376795.1"/>
    </source>
</evidence>
<feature type="transmembrane region" description="Helical" evidence="7">
    <location>
        <begin position="309"/>
        <end position="332"/>
    </location>
</feature>
<comment type="similarity">
    <text evidence="7">Belongs to the binding-protein-dependent transport system permease family.</text>
</comment>
<comment type="subcellular location">
    <subcellularLocation>
        <location evidence="1 7">Cell membrane</location>
        <topology evidence="1 7">Multi-pass membrane protein</topology>
    </subcellularLocation>
</comment>
<dbReference type="SUPFAM" id="SSF161098">
    <property type="entry name" value="MetI-like"/>
    <property type="match status" value="1"/>
</dbReference>
<reference evidence="9 10" key="1">
    <citation type="submission" date="2023-07" db="EMBL/GenBank/DDBJ databases">
        <title>Sorghum-associated microbial communities from plants grown in Nebraska, USA.</title>
        <authorList>
            <person name="Schachtman D."/>
        </authorList>
    </citation>
    <scope>NUCLEOTIDE SEQUENCE [LARGE SCALE GENOMIC DNA]</scope>
    <source>
        <strain evidence="9 10">DS1039</strain>
    </source>
</reference>
<feature type="transmembrane region" description="Helical" evidence="7">
    <location>
        <begin position="155"/>
        <end position="186"/>
    </location>
</feature>
<proteinExistence type="inferred from homology"/>
<name>A0ABU1L0R5_9BURK</name>
<evidence type="ECO:0000256" key="1">
    <source>
        <dbReference type="ARBA" id="ARBA00004651"/>
    </source>
</evidence>
<keyword evidence="4 7" id="KW-0812">Transmembrane</keyword>
<evidence type="ECO:0000256" key="6">
    <source>
        <dbReference type="ARBA" id="ARBA00023136"/>
    </source>
</evidence>
<evidence type="ECO:0000256" key="2">
    <source>
        <dbReference type="ARBA" id="ARBA00022448"/>
    </source>
</evidence>
<sequence>MASYLAKRITLMIVTMLCASFVVFAVSEFTPGSVARRTLGPYATQQQVDLLSQRMHGNDPLMVRYGHWLGVLAGVMPDPLEDPANGLGFTDPRGSQYFGNFGYSTLYKLPVNDVMWKRLGHTAILAGIAFALIVPLSMLFGILSGLKEGGALDRILSVVCITFTSIPEFASGVFLVTLFVILWPILPGTSPLDGSEGGRWSVASQLVLPVAVLVLYDFGYVARMIRVSMIGVMEKPYIRTAILKGLNPRQVILGHALRNAMIAPFTVLLLQINFLIGGVVVTEMVFAYPGFGRMLLDSSMFGDIAMLEAATLVTVFVAVVTQFLGDLGYMLLNPRIRVR</sequence>
<keyword evidence="3" id="KW-1003">Cell membrane</keyword>
<dbReference type="RefSeq" id="WP_310066992.1">
    <property type="nucleotide sequence ID" value="NZ_JAVDQN010000002.1"/>
</dbReference>
<dbReference type="Pfam" id="PF00528">
    <property type="entry name" value="BPD_transp_1"/>
    <property type="match status" value="1"/>
</dbReference>
<keyword evidence="2 7" id="KW-0813">Transport</keyword>
<comment type="caution">
    <text evidence="9">The sequence shown here is derived from an EMBL/GenBank/DDBJ whole genome shotgun (WGS) entry which is preliminary data.</text>
</comment>
<evidence type="ECO:0000256" key="7">
    <source>
        <dbReference type="RuleBase" id="RU363032"/>
    </source>
</evidence>
<dbReference type="InterPro" id="IPR000515">
    <property type="entry name" value="MetI-like"/>
</dbReference>
<evidence type="ECO:0000256" key="5">
    <source>
        <dbReference type="ARBA" id="ARBA00022989"/>
    </source>
</evidence>
<feature type="transmembrane region" description="Helical" evidence="7">
    <location>
        <begin position="206"/>
        <end position="225"/>
    </location>
</feature>
<organism evidence="9 10">
    <name type="scientific">Paraburkholderia caledonica</name>
    <dbReference type="NCBI Taxonomy" id="134536"/>
    <lineage>
        <taxon>Bacteria</taxon>
        <taxon>Pseudomonadati</taxon>
        <taxon>Pseudomonadota</taxon>
        <taxon>Betaproteobacteria</taxon>
        <taxon>Burkholderiales</taxon>
        <taxon>Burkholderiaceae</taxon>
        <taxon>Paraburkholderia</taxon>
    </lineage>
</organism>
<feature type="domain" description="ABC transmembrane type-1" evidence="8">
    <location>
        <begin position="119"/>
        <end position="325"/>
    </location>
</feature>
<keyword evidence="6 7" id="KW-0472">Membrane</keyword>
<dbReference type="PANTHER" id="PTHR43163">
    <property type="entry name" value="DIPEPTIDE TRANSPORT SYSTEM PERMEASE PROTEIN DPPB-RELATED"/>
    <property type="match status" value="1"/>
</dbReference>
<feature type="transmembrane region" description="Helical" evidence="7">
    <location>
        <begin position="9"/>
        <end position="27"/>
    </location>
</feature>
<protein>
    <submittedName>
        <fullName evidence="9">Peptide/nickel transport system permease protein</fullName>
    </submittedName>
</protein>
<evidence type="ECO:0000256" key="3">
    <source>
        <dbReference type="ARBA" id="ARBA00022475"/>
    </source>
</evidence>
<keyword evidence="10" id="KW-1185">Reference proteome</keyword>
<dbReference type="InterPro" id="IPR035906">
    <property type="entry name" value="MetI-like_sf"/>
</dbReference>